<dbReference type="InterPro" id="IPR004360">
    <property type="entry name" value="Glyas_Fos-R_dOase_dom"/>
</dbReference>
<feature type="domain" description="VOC" evidence="1">
    <location>
        <begin position="5"/>
        <end position="142"/>
    </location>
</feature>
<protein>
    <submittedName>
        <fullName evidence="2">Methylmalonyl-CoA epimerase</fullName>
    </submittedName>
</protein>
<sequence>MKIYGLAHIAIMAEHYDETIEFYTSLLDFTKAHSWSLPAYTIKEACMLKSRDQRTYIEVFDKNADVPREGNVLKSLHENVHGHILHFALTVDSVTEVVEHLQRNGVTIINPEESLALGSPAINVKNAIIKGPNGEIIELLEGVEF</sequence>
<proteinExistence type="predicted"/>
<dbReference type="AlphaFoldDB" id="A0A1D4K324"/>
<dbReference type="EMBL" id="FMPG01000002">
    <property type="protein sequence ID" value="SCS68358.1"/>
    <property type="molecule type" value="Genomic_DNA"/>
</dbReference>
<dbReference type="RefSeq" id="WP_069996616.1">
    <property type="nucleotide sequence ID" value="NZ_FMPG01000002.1"/>
</dbReference>
<organism evidence="2 5">
    <name type="scientific">Staphylococcus caeli</name>
    <dbReference type="NCBI Taxonomy" id="2201815"/>
    <lineage>
        <taxon>Bacteria</taxon>
        <taxon>Bacillati</taxon>
        <taxon>Bacillota</taxon>
        <taxon>Bacilli</taxon>
        <taxon>Bacillales</taxon>
        <taxon>Staphylococcaceae</taxon>
        <taxon>Staphylococcus</taxon>
    </lineage>
</organism>
<dbReference type="OrthoDB" id="9795618at2"/>
<evidence type="ECO:0000313" key="5">
    <source>
        <dbReference type="Proteomes" id="UP000095768"/>
    </source>
</evidence>
<reference evidence="2 5" key="1">
    <citation type="submission" date="2016-09" db="EMBL/GenBank/DDBJ databases">
        <authorList>
            <consortium name="Pathogen Informatics"/>
        </authorList>
    </citation>
    <scope>NUCLEOTIDE SEQUENCE [LARGE SCALE GENOMIC DNA]</scope>
    <source>
        <strain evidence="2 5">82B</strain>
    </source>
</reference>
<dbReference type="PROSITE" id="PS51819">
    <property type="entry name" value="VOC"/>
    <property type="match status" value="1"/>
</dbReference>
<dbReference type="InterPro" id="IPR029068">
    <property type="entry name" value="Glyas_Bleomycin-R_OHBP_Dase"/>
</dbReference>
<dbReference type="Pfam" id="PF00903">
    <property type="entry name" value="Glyoxalase"/>
    <property type="match status" value="1"/>
</dbReference>
<dbReference type="SUPFAM" id="SSF54593">
    <property type="entry name" value="Glyoxalase/Bleomycin resistance protein/Dihydroxybiphenyl dioxygenase"/>
    <property type="match status" value="1"/>
</dbReference>
<dbReference type="InterPro" id="IPR037523">
    <property type="entry name" value="VOC_core"/>
</dbReference>
<evidence type="ECO:0000313" key="2">
    <source>
        <dbReference type="EMBL" id="SCS68358.1"/>
    </source>
</evidence>
<name>A0A1D4K324_9STAP</name>
<evidence type="ECO:0000313" key="4">
    <source>
        <dbReference type="Proteomes" id="UP000095412"/>
    </source>
</evidence>
<dbReference type="Proteomes" id="UP000095412">
    <property type="component" value="Unassembled WGS sequence"/>
</dbReference>
<dbReference type="Proteomes" id="UP000095768">
    <property type="component" value="Unassembled WGS sequence"/>
</dbReference>
<dbReference type="EMBL" id="FMPI01000030">
    <property type="protein sequence ID" value="SCT48728.1"/>
    <property type="molecule type" value="Genomic_DNA"/>
</dbReference>
<reference evidence="3 4" key="2">
    <citation type="submission" date="2016-09" db="EMBL/GenBank/DDBJ databases">
        <authorList>
            <consortium name="Pathogen Informatics"/>
            <person name="Sun Q."/>
            <person name="Inoue M."/>
        </authorList>
    </citation>
    <scope>NUCLEOTIDE SEQUENCE [LARGE SCALE GENOMIC DNA]</scope>
    <source>
        <strain evidence="3 4">82C</strain>
    </source>
</reference>
<keyword evidence="4" id="KW-1185">Reference proteome</keyword>
<evidence type="ECO:0000313" key="3">
    <source>
        <dbReference type="EMBL" id="SCT48728.1"/>
    </source>
</evidence>
<evidence type="ECO:0000259" key="1">
    <source>
        <dbReference type="PROSITE" id="PS51819"/>
    </source>
</evidence>
<accession>A0A1D4K324</accession>
<dbReference type="Gene3D" id="3.10.180.10">
    <property type="entry name" value="2,3-Dihydroxybiphenyl 1,2-Dioxygenase, domain 1"/>
    <property type="match status" value="1"/>
</dbReference>
<dbReference type="CDD" id="cd06587">
    <property type="entry name" value="VOC"/>
    <property type="match status" value="1"/>
</dbReference>
<gene>
    <name evidence="2" type="ORF">SAMEA2297795_00975</name>
    <name evidence="3" type="ORF">SAMEA2297796_02496</name>
</gene>